<dbReference type="Pfam" id="PF11745">
    <property type="entry name" value="DUF3304"/>
    <property type="match status" value="1"/>
</dbReference>
<dbReference type="EMBL" id="CP110533">
    <property type="protein sequence ID" value="WFC82687.1"/>
    <property type="molecule type" value="Genomic_DNA"/>
</dbReference>
<reference evidence="1 2" key="1">
    <citation type="submission" date="2022-10" db="EMBL/GenBank/DDBJ databases">
        <title>Dissemination of Carbapenem-producing Enterobacteriaceae in the natural water sources, Central Thailand.</title>
        <authorList>
            <person name="Songsaeng W."/>
            <person name="Prapasarakul N."/>
            <person name="Am-In N."/>
            <person name="Wongsurawat T."/>
            <person name="Sirichokchatchawan W."/>
        </authorList>
    </citation>
    <scope>NUCLEOTIDE SEQUENCE [LARGE SCALE GENOMIC DNA]</scope>
    <source>
        <strain evidence="1 2">WS12-3</strain>
    </source>
</reference>
<protein>
    <submittedName>
        <fullName evidence="1">DUF3304 domain-containing protein</fullName>
    </submittedName>
</protein>
<dbReference type="RefSeq" id="WP_277718214.1">
    <property type="nucleotide sequence ID" value="NZ_CP110533.1"/>
</dbReference>
<sequence length="203" mass="21795">MPPVSAVWRTRILLAAALLLTGCDQPVKTEPAPPGGGGTIEAINHTSWAINRFSVNGQSGLDIIGPYSGGGGGCCFGVSGPWAPGMTVQVNWETGVAFASDVPEIPEPVRPDLAGLSDAEGYRVAQAYFDEKQKWYKKIESFKQQHSQSVQIPDYTGQKTCGITVHFLPCDQVKVTTSCADYGSPDYPIKDPVHMEKPKVCPN</sequence>
<evidence type="ECO:0000313" key="1">
    <source>
        <dbReference type="EMBL" id="WFC82687.1"/>
    </source>
</evidence>
<proteinExistence type="predicted"/>
<evidence type="ECO:0000313" key="2">
    <source>
        <dbReference type="Proteomes" id="UP001219309"/>
    </source>
</evidence>
<dbReference type="InterPro" id="IPR021733">
    <property type="entry name" value="DUF3304"/>
</dbReference>
<organism evidence="1 2">
    <name type="scientific">Enterobacter quasiroggenkampii</name>
    <dbReference type="NCBI Taxonomy" id="2497436"/>
    <lineage>
        <taxon>Bacteria</taxon>
        <taxon>Pseudomonadati</taxon>
        <taxon>Pseudomonadota</taxon>
        <taxon>Gammaproteobacteria</taxon>
        <taxon>Enterobacterales</taxon>
        <taxon>Enterobacteriaceae</taxon>
        <taxon>Enterobacter</taxon>
    </lineage>
</organism>
<name>A0ABY8E0I8_9ENTR</name>
<accession>A0ABY8E0I8</accession>
<gene>
    <name evidence="1" type="ORF">OM418_00130</name>
</gene>
<dbReference type="Proteomes" id="UP001219309">
    <property type="component" value="Chromosome"/>
</dbReference>
<keyword evidence="2" id="KW-1185">Reference proteome</keyword>